<name>A0A383AHG8_9ZZZZ</name>
<feature type="transmembrane region" description="Helical" evidence="2">
    <location>
        <begin position="12"/>
        <end position="29"/>
    </location>
</feature>
<feature type="region of interest" description="Disordered" evidence="1">
    <location>
        <begin position="95"/>
        <end position="116"/>
    </location>
</feature>
<dbReference type="EMBL" id="UINC01192233">
    <property type="protein sequence ID" value="SVE07267.1"/>
    <property type="molecule type" value="Genomic_DNA"/>
</dbReference>
<reference evidence="3" key="1">
    <citation type="submission" date="2018-05" db="EMBL/GenBank/DDBJ databases">
        <authorList>
            <person name="Lanie J.A."/>
            <person name="Ng W.-L."/>
            <person name="Kazmierczak K.M."/>
            <person name="Andrzejewski T.M."/>
            <person name="Davidsen T.M."/>
            <person name="Wayne K.J."/>
            <person name="Tettelin H."/>
            <person name="Glass J.I."/>
            <person name="Rusch D."/>
            <person name="Podicherti R."/>
            <person name="Tsui H.-C.T."/>
            <person name="Winkler M.E."/>
        </authorList>
    </citation>
    <scope>NUCLEOTIDE SEQUENCE</scope>
</reference>
<keyword evidence="2" id="KW-1133">Transmembrane helix</keyword>
<dbReference type="AlphaFoldDB" id="A0A383AHG8"/>
<sequence length="116" mass="13041">MNLLAAVPPDYTPFWILAAGVAFVIASIVKFRLHPFLALTLGAVFVGILTPRLPDNFDKDQIKILEELRQKYDTADENGEKDGYFDAVEQKAMSVGDQERLTREHLRPDGSVNHWG</sequence>
<protein>
    <submittedName>
        <fullName evidence="3">Uncharacterized protein</fullName>
    </submittedName>
</protein>
<keyword evidence="2" id="KW-0812">Transmembrane</keyword>
<evidence type="ECO:0000256" key="2">
    <source>
        <dbReference type="SAM" id="Phobius"/>
    </source>
</evidence>
<accession>A0A383AHG8</accession>
<evidence type="ECO:0000256" key="1">
    <source>
        <dbReference type="SAM" id="MobiDB-lite"/>
    </source>
</evidence>
<feature type="transmembrane region" description="Helical" evidence="2">
    <location>
        <begin position="36"/>
        <end position="53"/>
    </location>
</feature>
<gene>
    <name evidence="3" type="ORF">METZ01_LOCUS460121</name>
</gene>
<organism evidence="3">
    <name type="scientific">marine metagenome</name>
    <dbReference type="NCBI Taxonomy" id="408172"/>
    <lineage>
        <taxon>unclassified sequences</taxon>
        <taxon>metagenomes</taxon>
        <taxon>ecological metagenomes</taxon>
    </lineage>
</organism>
<feature type="non-terminal residue" evidence="3">
    <location>
        <position position="116"/>
    </location>
</feature>
<feature type="compositionally biased region" description="Basic and acidic residues" evidence="1">
    <location>
        <begin position="97"/>
        <end position="108"/>
    </location>
</feature>
<evidence type="ECO:0000313" key="3">
    <source>
        <dbReference type="EMBL" id="SVE07267.1"/>
    </source>
</evidence>
<proteinExistence type="predicted"/>
<keyword evidence="2" id="KW-0472">Membrane</keyword>